<sequence length="356" mass="39452">MAPTTDLELRQYLNSKGIPCSEVEALTGGTANYVWRIRTLLGRNSIVKHAEPYVKDNRIFPFPVVRMDFEAKALEELPGILVEMEKTMEEHGLADKISARPKGVVLPPFIHYDPDAHVMIMGDGGSRTLKNAYIQDESIDLSSIGERLGEWLAHLHSCTRAPAHRAEFDNKVGKSVYRYCYQNLATALDTNGFDKAVGERIDEQFGGLLVDDDVCVCHGDFWPGNILLSDHAETKDQVLTVVDWEMARNGAGVTDVGQFAAESWLLDRFHGARGLLNAFLNGYVKNVDGSGLDRGSAVRIAVQFGTHLGFWPTRVKWGSKEETKKVIAVGYGILQAVEASDWESLRGSALGRLFQK</sequence>
<gene>
    <name evidence="2" type="ORF">FKW77_009743</name>
</gene>
<evidence type="ECO:0000313" key="2">
    <source>
        <dbReference type="EMBL" id="QDS70441.1"/>
    </source>
</evidence>
<name>A0A517L498_9PEZI</name>
<evidence type="ECO:0000313" key="3">
    <source>
        <dbReference type="Proteomes" id="UP000316270"/>
    </source>
</evidence>
<keyword evidence="3" id="KW-1185">Reference proteome</keyword>
<dbReference type="EMBL" id="CP042188">
    <property type="protein sequence ID" value="QDS70441.1"/>
    <property type="molecule type" value="Genomic_DNA"/>
</dbReference>
<organism evidence="2 3">
    <name type="scientific">Venturia effusa</name>
    <dbReference type="NCBI Taxonomy" id="50376"/>
    <lineage>
        <taxon>Eukaryota</taxon>
        <taxon>Fungi</taxon>
        <taxon>Dikarya</taxon>
        <taxon>Ascomycota</taxon>
        <taxon>Pezizomycotina</taxon>
        <taxon>Dothideomycetes</taxon>
        <taxon>Pleosporomycetidae</taxon>
        <taxon>Venturiales</taxon>
        <taxon>Venturiaceae</taxon>
        <taxon>Venturia</taxon>
    </lineage>
</organism>
<dbReference type="AlphaFoldDB" id="A0A517L498"/>
<dbReference type="Proteomes" id="UP000316270">
    <property type="component" value="Chromosome 4"/>
</dbReference>
<reference evidence="2 3" key="1">
    <citation type="submission" date="2019-07" db="EMBL/GenBank/DDBJ databases">
        <title>Finished genome of Venturia effusa.</title>
        <authorList>
            <person name="Young C.A."/>
            <person name="Cox M.P."/>
            <person name="Ganley A.R.D."/>
            <person name="David W.J."/>
        </authorList>
    </citation>
    <scope>NUCLEOTIDE SEQUENCE [LARGE SCALE GENOMIC DNA]</scope>
    <source>
        <strain evidence="3">albino</strain>
    </source>
</reference>
<dbReference type="Gene3D" id="3.30.200.20">
    <property type="entry name" value="Phosphorylase Kinase, domain 1"/>
    <property type="match status" value="1"/>
</dbReference>
<dbReference type="Pfam" id="PF01636">
    <property type="entry name" value="APH"/>
    <property type="match status" value="1"/>
</dbReference>
<evidence type="ECO:0000259" key="1">
    <source>
        <dbReference type="Pfam" id="PF01636"/>
    </source>
</evidence>
<dbReference type="InterPro" id="IPR011009">
    <property type="entry name" value="Kinase-like_dom_sf"/>
</dbReference>
<dbReference type="STRING" id="50376.A0A517L498"/>
<dbReference type="SUPFAM" id="SSF56112">
    <property type="entry name" value="Protein kinase-like (PK-like)"/>
    <property type="match status" value="1"/>
</dbReference>
<accession>A0A517L498</accession>
<proteinExistence type="predicted"/>
<dbReference type="InterPro" id="IPR002575">
    <property type="entry name" value="Aminoglycoside_PTrfase"/>
</dbReference>
<protein>
    <recommendedName>
        <fullName evidence="1">Aminoglycoside phosphotransferase domain-containing protein</fullName>
    </recommendedName>
</protein>
<dbReference type="OrthoDB" id="25129at2759"/>
<dbReference type="Gene3D" id="3.90.1200.10">
    <property type="match status" value="1"/>
</dbReference>
<feature type="domain" description="Aminoglycoside phosphotransferase" evidence="1">
    <location>
        <begin position="86"/>
        <end position="262"/>
    </location>
</feature>